<gene>
    <name evidence="1" type="primary">AAGAB</name>
</gene>
<reference evidence="1" key="3">
    <citation type="submission" date="2025-09" db="UniProtKB">
        <authorList>
            <consortium name="Ensembl"/>
        </authorList>
    </citation>
    <scope>IDENTIFICATION</scope>
</reference>
<organism evidence="1 2">
    <name type="scientific">Bos mutus grunniens</name>
    <name type="common">Wild yak</name>
    <name type="synonym">Bos grunniens</name>
    <dbReference type="NCBI Taxonomy" id="30521"/>
    <lineage>
        <taxon>Eukaryota</taxon>
        <taxon>Metazoa</taxon>
        <taxon>Chordata</taxon>
        <taxon>Craniata</taxon>
        <taxon>Vertebrata</taxon>
        <taxon>Euteleostomi</taxon>
        <taxon>Mammalia</taxon>
        <taxon>Eutheria</taxon>
        <taxon>Laurasiatheria</taxon>
        <taxon>Artiodactyla</taxon>
        <taxon>Ruminantia</taxon>
        <taxon>Pecora</taxon>
        <taxon>Bovidae</taxon>
        <taxon>Bovinae</taxon>
        <taxon>Bos</taxon>
    </lineage>
</organism>
<dbReference type="Gene3D" id="3.40.50.11960">
    <property type="match status" value="1"/>
</dbReference>
<keyword evidence="2" id="KW-1185">Reference proteome</keyword>
<dbReference type="AlphaFoldDB" id="A0A8B9YU14"/>
<protein>
    <submittedName>
        <fullName evidence="1">Alpha and gamma adaptin binding protein</fullName>
    </submittedName>
</protein>
<reference evidence="1" key="2">
    <citation type="submission" date="2025-08" db="UniProtKB">
        <authorList>
            <consortium name="Ensembl"/>
        </authorList>
    </citation>
    <scope>IDENTIFICATION</scope>
</reference>
<dbReference type="PANTHER" id="PTHR14659:SF1">
    <property type="entry name" value="ALPHA- AND GAMMA-ADAPTIN-BINDING PROTEIN P34"/>
    <property type="match status" value="1"/>
</dbReference>
<dbReference type="InterPro" id="IPR019341">
    <property type="entry name" value="Alpha/Gamma-adaptin-bd_p34"/>
</dbReference>
<evidence type="ECO:0000313" key="2">
    <source>
        <dbReference type="Proteomes" id="UP000694520"/>
    </source>
</evidence>
<reference evidence="1" key="1">
    <citation type="submission" date="2019-05" db="EMBL/GenBank/DDBJ databases">
        <authorList>
            <person name="Zhang S."/>
            <person name="Liu J."/>
        </authorList>
    </citation>
    <scope>NUCLEOTIDE SEQUENCE [LARGE SCALE GENOMIC DNA]</scope>
</reference>
<evidence type="ECO:0000313" key="1">
    <source>
        <dbReference type="Ensembl" id="ENSBGRP00000038104.1"/>
    </source>
</evidence>
<dbReference type="Pfam" id="PF10199">
    <property type="entry name" value="Adaptin_binding"/>
    <property type="match status" value="1"/>
</dbReference>
<name>A0A8B9YU14_BOSMU</name>
<dbReference type="PANTHER" id="PTHR14659">
    <property type="entry name" value="ALPHA- AND GAMMA-ADAPTIN-BINDING PROTEIN P34"/>
    <property type="match status" value="1"/>
</dbReference>
<accession>A0A8B9YU14</accession>
<dbReference type="Proteomes" id="UP000694520">
    <property type="component" value="Chromosome 11"/>
</dbReference>
<dbReference type="Ensembl" id="ENSBGRT00000044130.1">
    <property type="protein sequence ID" value="ENSBGRP00000038104.1"/>
    <property type="gene ID" value="ENSBGRG00000023783.1"/>
</dbReference>
<sequence length="320" mass="35429">MAAGVPCALVTSCSSTFSADRLVQHILGTEDVVVEVTANDAVRFYPWTIDNKYYSADINLCVVPNKFLVTAEIAESVQAFVVYFDSTQKSGLDSVSSWLPLAESWLPEVMILVCDRVSENGVNRQKAQEWCIKHGFELVELSPEELPEEDERNQGLNLLSSLTGANHSIGSAESCHSEQPCVPAAERTESLLDHRGAASNTADVQVDSTVDPMLDLDIQELASLTTGGGDLENFERLFSKLKEMKDKAATLPHEQRKMHAEKVRKLVRYLLTYCRSSAVRITCHTCLLLKCLTVNFLLDIHLQLFEYVVAAIKPGFSNVC</sequence>
<proteinExistence type="predicted"/>
<dbReference type="GeneTree" id="ENSGT00390000007218"/>